<dbReference type="Pfam" id="PF00590">
    <property type="entry name" value="TP_methylase"/>
    <property type="match status" value="1"/>
</dbReference>
<comment type="caution">
    <text evidence="7">The sequence shown here is derived from an EMBL/GenBank/DDBJ whole genome shotgun (WGS) entry which is preliminary data.</text>
</comment>
<dbReference type="CDD" id="cd11644">
    <property type="entry name" value="Precorrin-6Y-MT"/>
    <property type="match status" value="1"/>
</dbReference>
<dbReference type="NCBIfam" id="TIGR02469">
    <property type="entry name" value="CbiT"/>
    <property type="match status" value="1"/>
</dbReference>
<dbReference type="InterPro" id="IPR014008">
    <property type="entry name" value="Cbl_synth_MTase_CbiT"/>
</dbReference>
<dbReference type="PIRSF" id="PIRSF036428">
    <property type="entry name" value="CobL"/>
    <property type="match status" value="1"/>
</dbReference>
<keyword evidence="4 7" id="KW-0808">Transferase</keyword>
<keyword evidence="3 7" id="KW-0489">Methyltransferase</keyword>
<dbReference type="InterPro" id="IPR035996">
    <property type="entry name" value="4pyrrol_Methylase_sf"/>
</dbReference>
<accession>Q1YF63</accession>
<name>Q1YF63_AURMS</name>
<sequence>MTDAAQPWLTVVGIGDGGLDSLSSEALDALRAARTIFGGERHLAMLDDFSAQQIAWEKPFDDSMIALQACAGSPTVVLATGDPMWFGVGATLTRHVDPAEMRVLPSPSAFQLTAAALCWPLADCQCLTVHGRPLEGVSRHLVPGARLLIYSADGSSPQALARLLTGRGYGPSRIVVCEHLGGTRERIRATVAADFDLTGIADLNTVAVECVAGRAAEPRPLVPGLADDAFVNDGKMTKRVLRGLAISALQPLPGHLLWDVGAGSGSISVEWLRTAPGMAAIAIEPVEDRLAMVRENAEALGVPELRIVEGAAPDAYADLPAPDAIFIGGGLTDGVFDAAWEALKPGGRMVAHAVTLESEAILLDLHARLGGELMRIQVDRAEEVGPYRGFRPAMPVIHWHVTKSDRP</sequence>
<dbReference type="Proteomes" id="UP000000321">
    <property type="component" value="Unassembled WGS sequence"/>
</dbReference>
<evidence type="ECO:0000256" key="3">
    <source>
        <dbReference type="ARBA" id="ARBA00022603"/>
    </source>
</evidence>
<proteinExistence type="predicted"/>
<dbReference type="InterPro" id="IPR012818">
    <property type="entry name" value="CbiE"/>
</dbReference>
<organism evidence="7 8">
    <name type="scientific">Aurantimonas manganoxydans (strain ATCC BAA-1229 / DSM 21871 / SI85-9A1)</name>
    <dbReference type="NCBI Taxonomy" id="287752"/>
    <lineage>
        <taxon>Bacteria</taxon>
        <taxon>Pseudomonadati</taxon>
        <taxon>Pseudomonadota</taxon>
        <taxon>Alphaproteobacteria</taxon>
        <taxon>Hyphomicrobiales</taxon>
        <taxon>Aurantimonadaceae</taxon>
        <taxon>Aurantimonas</taxon>
    </lineage>
</organism>
<reference evidence="7 8" key="1">
    <citation type="journal article" date="2008" name="Appl. Environ. Microbiol.">
        <title>Genomic insights into Mn(II) oxidation by the marine alphaproteobacterium Aurantimonas sp. strain SI85-9A1.</title>
        <authorList>
            <person name="Dick G.J."/>
            <person name="Podell S."/>
            <person name="Johnson H.A."/>
            <person name="Rivera-Espinoza Y."/>
            <person name="Bernier-Latmani R."/>
            <person name="McCarthy J.K."/>
            <person name="Torpey J.W."/>
            <person name="Clement B.G."/>
            <person name="Gaasterland T."/>
            <person name="Tebo B.M."/>
        </authorList>
    </citation>
    <scope>NUCLEOTIDE SEQUENCE [LARGE SCALE GENOMIC DNA]</scope>
    <source>
        <strain evidence="7 8">SI85-9A1</strain>
    </source>
</reference>
<protein>
    <submittedName>
        <fullName evidence="7">Precorrin-6Y C(5,15)-methyltransferase (CobL)</fullName>
    </submittedName>
</protein>
<dbReference type="InterPro" id="IPR000878">
    <property type="entry name" value="4pyrrol_Mease"/>
</dbReference>
<dbReference type="InterPro" id="IPR014776">
    <property type="entry name" value="4pyrrole_Mease_sub2"/>
</dbReference>
<dbReference type="NCBIfam" id="TIGR02467">
    <property type="entry name" value="CbiE"/>
    <property type="match status" value="1"/>
</dbReference>
<gene>
    <name evidence="7" type="ORF">SI859A1_03318</name>
</gene>
<dbReference type="SUPFAM" id="SSF53790">
    <property type="entry name" value="Tetrapyrrole methylase"/>
    <property type="match status" value="1"/>
</dbReference>
<dbReference type="Gene3D" id="3.40.50.150">
    <property type="entry name" value="Vaccinia Virus protein VP39"/>
    <property type="match status" value="1"/>
</dbReference>
<dbReference type="BioCyc" id="AURANTIMONAS:SI859A1_03318-MONOMER"/>
<dbReference type="SUPFAM" id="SSF53335">
    <property type="entry name" value="S-adenosyl-L-methionine-dependent methyltransferases"/>
    <property type="match status" value="1"/>
</dbReference>
<dbReference type="InterPro" id="IPR014777">
    <property type="entry name" value="4pyrrole_Mease_sub1"/>
</dbReference>
<evidence type="ECO:0000256" key="4">
    <source>
        <dbReference type="ARBA" id="ARBA00022679"/>
    </source>
</evidence>
<evidence type="ECO:0000256" key="1">
    <source>
        <dbReference type="ARBA" id="ARBA00004953"/>
    </source>
</evidence>
<dbReference type="InterPro" id="IPR006365">
    <property type="entry name" value="Cbl_synth_CobL"/>
</dbReference>
<dbReference type="PANTHER" id="PTHR43182">
    <property type="entry name" value="COBALT-PRECORRIN-6B C(15)-METHYLTRANSFERASE (DECARBOXYLATING)"/>
    <property type="match status" value="1"/>
</dbReference>
<dbReference type="AlphaFoldDB" id="Q1YF63"/>
<evidence type="ECO:0000256" key="5">
    <source>
        <dbReference type="ARBA" id="ARBA00022691"/>
    </source>
</evidence>
<dbReference type="GO" id="GO:0009236">
    <property type="term" value="P:cobalamin biosynthetic process"/>
    <property type="evidence" value="ECO:0007669"/>
    <property type="project" value="UniProtKB-UniPathway"/>
</dbReference>
<keyword evidence="2" id="KW-0169">Cobalamin biosynthesis</keyword>
<dbReference type="Gene3D" id="3.40.1010.10">
    <property type="entry name" value="Cobalt-precorrin-4 Transmethylase, Domain 1"/>
    <property type="match status" value="1"/>
</dbReference>
<evidence type="ECO:0000259" key="6">
    <source>
        <dbReference type="Pfam" id="PF00590"/>
    </source>
</evidence>
<dbReference type="EMBL" id="AAPJ01000006">
    <property type="protein sequence ID" value="EAS49110.1"/>
    <property type="molecule type" value="Genomic_DNA"/>
</dbReference>
<evidence type="ECO:0000313" key="8">
    <source>
        <dbReference type="Proteomes" id="UP000000321"/>
    </source>
</evidence>
<keyword evidence="8" id="KW-1185">Reference proteome</keyword>
<dbReference type="Gene3D" id="3.30.950.10">
    <property type="entry name" value="Methyltransferase, Cobalt-precorrin-4 Transmethylase, Domain 2"/>
    <property type="match status" value="1"/>
</dbReference>
<dbReference type="HOGENOM" id="CLU_031955_0_0_5"/>
<dbReference type="UniPathway" id="UPA00148"/>
<dbReference type="GO" id="GO:0008276">
    <property type="term" value="F:protein methyltransferase activity"/>
    <property type="evidence" value="ECO:0007669"/>
    <property type="project" value="InterPro"/>
</dbReference>
<evidence type="ECO:0000313" key="7">
    <source>
        <dbReference type="EMBL" id="EAS49110.1"/>
    </source>
</evidence>
<keyword evidence="5" id="KW-0949">S-adenosyl-L-methionine</keyword>
<evidence type="ECO:0000256" key="2">
    <source>
        <dbReference type="ARBA" id="ARBA00022573"/>
    </source>
</evidence>
<feature type="domain" description="Tetrapyrrole methylase" evidence="6">
    <location>
        <begin position="9"/>
        <end position="194"/>
    </location>
</feature>
<dbReference type="GO" id="GO:0032259">
    <property type="term" value="P:methylation"/>
    <property type="evidence" value="ECO:0007669"/>
    <property type="project" value="UniProtKB-KW"/>
</dbReference>
<dbReference type="PANTHER" id="PTHR43182:SF1">
    <property type="entry name" value="COBALT-PRECORRIN-7 C(5)-METHYLTRANSFERASE"/>
    <property type="match status" value="1"/>
</dbReference>
<comment type="pathway">
    <text evidence="1">Cofactor biosynthesis; adenosylcobalamin biosynthesis.</text>
</comment>
<dbReference type="InterPro" id="IPR050714">
    <property type="entry name" value="Cobalamin_biosynth_MTase"/>
</dbReference>
<dbReference type="InterPro" id="IPR029063">
    <property type="entry name" value="SAM-dependent_MTases_sf"/>
</dbReference>
<dbReference type="CDD" id="cd02440">
    <property type="entry name" value="AdoMet_MTases"/>
    <property type="match status" value="1"/>
</dbReference>
<dbReference type="RefSeq" id="WP_009211131.1">
    <property type="nucleotide sequence ID" value="NZ_BBWP01000006.1"/>
</dbReference>